<dbReference type="Proteomes" id="UP000596276">
    <property type="component" value="Chromosome 6"/>
</dbReference>
<dbReference type="VEuPathDB" id="FungiDB:F9C07_8247"/>
<name>A0A7U2N1F1_ASPFN</name>
<evidence type="ECO:0000313" key="1">
    <source>
        <dbReference type="EMBL" id="QRD93797.1"/>
    </source>
</evidence>
<protein>
    <submittedName>
        <fullName evidence="1">Uncharacterized protein</fullName>
    </submittedName>
</protein>
<sequence>MRSNQSSIQPPKHASMTGDYFWQRRFGSSIGTKSLAFSLVLWPICTLSFLY</sequence>
<dbReference type="EMBL" id="CP044623">
    <property type="protein sequence ID" value="QRD93797.1"/>
    <property type="molecule type" value="Genomic_DNA"/>
</dbReference>
<accession>A0A7U2N1F1</accession>
<keyword evidence="2" id="KW-1185">Reference proteome</keyword>
<organism evidence="1 2">
    <name type="scientific">Aspergillus flavus (strain ATCC 200026 / FGSC A1120 / IAM 13836 / NRRL 3357 / JCM 12722 / SRRC 167)</name>
    <dbReference type="NCBI Taxonomy" id="332952"/>
    <lineage>
        <taxon>Eukaryota</taxon>
        <taxon>Fungi</taxon>
        <taxon>Dikarya</taxon>
        <taxon>Ascomycota</taxon>
        <taxon>Pezizomycotina</taxon>
        <taxon>Eurotiomycetes</taxon>
        <taxon>Eurotiomycetidae</taxon>
        <taxon>Eurotiales</taxon>
        <taxon>Aspergillaceae</taxon>
        <taxon>Aspergillus</taxon>
        <taxon>Aspergillus subgen. Circumdati</taxon>
    </lineage>
</organism>
<dbReference type="AlphaFoldDB" id="A0A7U2N1F1"/>
<reference evidence="2" key="1">
    <citation type="journal article" date="2021" name="G3 (Bethesda)">
        <title>Chromosome assembled and annotated genome sequence of Aspergillus flavus NRRL 3357.</title>
        <authorList>
            <person name="Skerker J.M."/>
            <person name="Pianalto K.M."/>
            <person name="Mondo S.J."/>
            <person name="Yang K."/>
            <person name="Arkin A.P."/>
            <person name="Keller N.P."/>
            <person name="Grigoriev I.V."/>
            <person name="Louise Glass N.L."/>
        </authorList>
    </citation>
    <scope>NUCLEOTIDE SEQUENCE [LARGE SCALE GENOMIC DNA]</scope>
    <source>
        <strain evidence="2">ATCC 200026 / FGSC A1120 / IAM 13836 / NRRL 3357 / JCM 12722 / SRRC 167</strain>
    </source>
</reference>
<gene>
    <name evidence="1" type="ORF">F9C07_8247</name>
</gene>
<evidence type="ECO:0000313" key="2">
    <source>
        <dbReference type="Proteomes" id="UP000596276"/>
    </source>
</evidence>
<proteinExistence type="predicted"/>